<dbReference type="Gene3D" id="3.40.50.720">
    <property type="entry name" value="NAD(P)-binding Rossmann-like Domain"/>
    <property type="match status" value="1"/>
</dbReference>
<evidence type="ECO:0000313" key="5">
    <source>
        <dbReference type="Proteomes" id="UP000270678"/>
    </source>
</evidence>
<dbReference type="PANTHER" id="PTHR43708:SF5">
    <property type="entry name" value="CONSERVED EXPRESSED OXIDOREDUCTASE (EUROFUNG)-RELATED"/>
    <property type="match status" value="1"/>
</dbReference>
<dbReference type="SUPFAM" id="SSF51735">
    <property type="entry name" value="NAD(P)-binding Rossmann-fold domains"/>
    <property type="match status" value="1"/>
</dbReference>
<dbReference type="EMBL" id="CP034346">
    <property type="protein sequence ID" value="AZS13913.1"/>
    <property type="molecule type" value="Genomic_DNA"/>
</dbReference>
<organism evidence="4 5">
    <name type="scientific">Paenibacillus lutimineralis</name>
    <dbReference type="NCBI Taxonomy" id="2707005"/>
    <lineage>
        <taxon>Bacteria</taxon>
        <taxon>Bacillati</taxon>
        <taxon>Bacillota</taxon>
        <taxon>Bacilli</taxon>
        <taxon>Bacillales</taxon>
        <taxon>Paenibacillaceae</taxon>
        <taxon>Paenibacillus</taxon>
    </lineage>
</organism>
<sequence>MSGGELLKPVKFSIIGGAGFRAQYYLRIAQTMPERFQVSATVVRNEAKALEMEKKWGVSTYRTLDQMLQSESPDFIVVSVSGNEGLNYLCRLAEEGIPVLAETPPAPDLEGLEQLHDKLLATDIRIQVAEQYQFHPIQEARLALIRSGRLGRITETTVSISHLYHGVSLIRKMLGISFENVKIRGMRFESQWVGGPTREGNPTEDRMMPLQRDLAWLDFGDRLGIYDFTKDQHRSWTRSNHLSVRGERGEIFDSRVLIQQESTIPLQLELKRINKGELENQEGYFLKGILCGENWLYENPYAPARLYDDEIAIAHCLQKMADYVAGGPEFYSVAEASQDHYLGMMIEKAILSGEVVETQHQRWAR</sequence>
<protein>
    <submittedName>
        <fullName evidence="4">Gfo/Idh/MocA family oxidoreductase</fullName>
    </submittedName>
</protein>
<gene>
    <name evidence="4" type="ORF">EI981_05240</name>
</gene>
<evidence type="ECO:0000259" key="3">
    <source>
        <dbReference type="Pfam" id="PF01408"/>
    </source>
</evidence>
<reference evidence="5" key="1">
    <citation type="submission" date="2018-12" db="EMBL/GenBank/DDBJ databases">
        <title>Complete genome sequence of Paenibacillus sp. MBLB1234.</title>
        <authorList>
            <person name="Nam Y.-D."/>
            <person name="Kang J."/>
            <person name="Chung W.-H."/>
            <person name="Park Y.S."/>
        </authorList>
    </citation>
    <scope>NUCLEOTIDE SEQUENCE [LARGE SCALE GENOMIC DNA]</scope>
    <source>
        <strain evidence="5">MBLB1234</strain>
    </source>
</reference>
<keyword evidence="5" id="KW-1185">Reference proteome</keyword>
<dbReference type="InterPro" id="IPR036291">
    <property type="entry name" value="NAD(P)-bd_dom_sf"/>
</dbReference>
<accession>A0A3Q9I702</accession>
<feature type="domain" description="Gfo/Idh/MocA-like oxidoreductase N-terminal" evidence="3">
    <location>
        <begin position="11"/>
        <end position="127"/>
    </location>
</feature>
<dbReference type="AlphaFoldDB" id="A0A3Q9I702"/>
<dbReference type="Proteomes" id="UP000270678">
    <property type="component" value="Chromosome"/>
</dbReference>
<evidence type="ECO:0000256" key="2">
    <source>
        <dbReference type="ARBA" id="ARBA00023002"/>
    </source>
</evidence>
<keyword evidence="2" id="KW-0560">Oxidoreductase</keyword>
<dbReference type="PANTHER" id="PTHR43708">
    <property type="entry name" value="CONSERVED EXPRESSED OXIDOREDUCTASE (EUROFUNG)"/>
    <property type="match status" value="1"/>
</dbReference>
<evidence type="ECO:0000313" key="4">
    <source>
        <dbReference type="EMBL" id="AZS13913.1"/>
    </source>
</evidence>
<dbReference type="GO" id="GO:0016491">
    <property type="term" value="F:oxidoreductase activity"/>
    <property type="evidence" value="ECO:0007669"/>
    <property type="project" value="UniProtKB-KW"/>
</dbReference>
<dbReference type="GO" id="GO:0000166">
    <property type="term" value="F:nucleotide binding"/>
    <property type="evidence" value="ECO:0007669"/>
    <property type="project" value="InterPro"/>
</dbReference>
<comment type="similarity">
    <text evidence="1">Belongs to the Gfo/Idh/MocA family.</text>
</comment>
<dbReference type="Pfam" id="PF01408">
    <property type="entry name" value="GFO_IDH_MocA"/>
    <property type="match status" value="1"/>
</dbReference>
<dbReference type="InterPro" id="IPR051317">
    <property type="entry name" value="Gfo/Idh/MocA_oxidoreduct"/>
</dbReference>
<dbReference type="OrthoDB" id="9772350at2"/>
<dbReference type="KEGG" id="plut:EI981_05240"/>
<proteinExistence type="inferred from homology"/>
<dbReference type="InterPro" id="IPR000683">
    <property type="entry name" value="Gfo/Idh/MocA-like_OxRdtase_N"/>
</dbReference>
<name>A0A3Q9I702_9BACL</name>
<evidence type="ECO:0000256" key="1">
    <source>
        <dbReference type="ARBA" id="ARBA00010928"/>
    </source>
</evidence>